<dbReference type="STRING" id="292459.STH2756"/>
<organism evidence="1 2">
    <name type="scientific">Symbiobacterium thermophilum (strain DSM 24528 / JCM 14929 / IAM 14863 / T)</name>
    <dbReference type="NCBI Taxonomy" id="292459"/>
    <lineage>
        <taxon>Bacteria</taxon>
        <taxon>Bacillati</taxon>
        <taxon>Bacillota</taxon>
        <taxon>Clostridia</taxon>
        <taxon>Eubacteriales</taxon>
        <taxon>Symbiobacteriaceae</taxon>
        <taxon>Symbiobacterium</taxon>
    </lineage>
</organism>
<accession>Q67KQ6</accession>
<reference evidence="1 2" key="1">
    <citation type="journal article" date="2004" name="Nucleic Acids Res.">
        <title>Genome sequence of Symbiobacterium thermophilum, an uncultivable bacterium that depends on microbial commensalism.</title>
        <authorList>
            <person name="Ueda K."/>
            <person name="Yamashita A."/>
            <person name="Ishikawa J."/>
            <person name="Shimada M."/>
            <person name="Watsuji T."/>
            <person name="Morimura K."/>
            <person name="Ikeda H."/>
            <person name="Hattori M."/>
            <person name="Beppu T."/>
        </authorList>
    </citation>
    <scope>NUCLEOTIDE SEQUENCE [LARGE SCALE GENOMIC DNA]</scope>
    <source>
        <strain evidence="2">T / IAM 14863</strain>
    </source>
</reference>
<evidence type="ECO:0000313" key="2">
    <source>
        <dbReference type="Proteomes" id="UP000000417"/>
    </source>
</evidence>
<dbReference type="EMBL" id="AP006840">
    <property type="protein sequence ID" value="BAD41741.1"/>
    <property type="molecule type" value="Genomic_DNA"/>
</dbReference>
<evidence type="ECO:0008006" key="3">
    <source>
        <dbReference type="Google" id="ProtNLM"/>
    </source>
</evidence>
<dbReference type="eggNOG" id="ENOG502Z7J9">
    <property type="taxonomic scope" value="Bacteria"/>
</dbReference>
<gene>
    <name evidence="1" type="ordered locus">STH2756</name>
</gene>
<dbReference type="KEGG" id="sth:STH2756"/>
<dbReference type="Pfam" id="PF10977">
    <property type="entry name" value="DUF2797"/>
    <property type="match status" value="1"/>
</dbReference>
<dbReference type="Proteomes" id="UP000000417">
    <property type="component" value="Chromosome"/>
</dbReference>
<dbReference type="InterPro" id="IPR021246">
    <property type="entry name" value="DUF2797"/>
</dbReference>
<proteinExistence type="predicted"/>
<name>Q67KQ6_SYMTH</name>
<keyword evidence="2" id="KW-1185">Reference proteome</keyword>
<dbReference type="HOGENOM" id="CLU_1019163_0_0_9"/>
<evidence type="ECO:0000313" key="1">
    <source>
        <dbReference type="EMBL" id="BAD41741.1"/>
    </source>
</evidence>
<protein>
    <recommendedName>
        <fullName evidence="3">DUF2797 domain-containing protein</fullName>
    </recommendedName>
</protein>
<dbReference type="AlphaFoldDB" id="Q67KQ6"/>
<sequence length="255" mass="28622">MIRDLLLRIGDGVVDYHLLLDEQEIALNPLLGGRVAIRFTGERRCVYCGRRASKLFNNGSCWPCFRRLAINDLCQVKPTLCHYETCREPEWGDAHCMIPTYVYLARSSDVKVGITRSLPGRWLDQGAVEAVPIARVPNRKMAGELEAFLTQYVADKTNWRRMLKGEVADADLLAERSRLLELIPAEFRPYVLPDEEVRSFTYPLKAPPPKLASCDLEKGDVEGTLLGMKGSYLVLDTGVLNVPKFAGYVVTFEAG</sequence>